<dbReference type="InterPro" id="IPR051690">
    <property type="entry name" value="PseI-like"/>
</dbReference>
<accession>A0A1E3XDQ5</accession>
<dbReference type="InterPro" id="IPR013785">
    <property type="entry name" value="Aldolase_TIM"/>
</dbReference>
<keyword evidence="2" id="KW-0456">Lyase</keyword>
<evidence type="ECO:0000259" key="1">
    <source>
        <dbReference type="PROSITE" id="PS50844"/>
    </source>
</evidence>
<evidence type="ECO:0000313" key="2">
    <source>
        <dbReference type="EMBL" id="ODS33743.1"/>
    </source>
</evidence>
<protein>
    <submittedName>
        <fullName evidence="2">N-acetyl neuramic acid synthetase NeuB</fullName>
        <ecNumber evidence="2">4.1.3.-</ecNumber>
    </submittedName>
</protein>
<dbReference type="Proteomes" id="UP000094056">
    <property type="component" value="Unassembled WGS sequence"/>
</dbReference>
<dbReference type="SUPFAM" id="SSF51269">
    <property type="entry name" value="AFP III-like domain"/>
    <property type="match status" value="1"/>
</dbReference>
<dbReference type="SMART" id="SM00858">
    <property type="entry name" value="SAF"/>
    <property type="match status" value="1"/>
</dbReference>
<evidence type="ECO:0000313" key="3">
    <source>
        <dbReference type="Proteomes" id="UP000094056"/>
    </source>
</evidence>
<dbReference type="Gene3D" id="3.90.1210.10">
    <property type="entry name" value="Antifreeze-like/N-acetylneuraminic acid synthase C-terminal domain"/>
    <property type="match status" value="1"/>
</dbReference>
<dbReference type="PROSITE" id="PS50844">
    <property type="entry name" value="AFP_LIKE"/>
    <property type="match status" value="1"/>
</dbReference>
<dbReference type="EMBL" id="MAYW01000020">
    <property type="protein sequence ID" value="ODS33743.1"/>
    <property type="molecule type" value="Genomic_DNA"/>
</dbReference>
<dbReference type="InterPro" id="IPR006190">
    <property type="entry name" value="SAF_AFP_Neu5Ac"/>
</dbReference>
<dbReference type="Gene3D" id="3.20.20.70">
    <property type="entry name" value="Aldolase class I"/>
    <property type="match status" value="1"/>
</dbReference>
<name>A0A1E3XDQ5_9BACT</name>
<dbReference type="GO" id="GO:0016829">
    <property type="term" value="F:lyase activity"/>
    <property type="evidence" value="ECO:0007669"/>
    <property type="project" value="UniProtKB-KW"/>
</dbReference>
<dbReference type="Pfam" id="PF03102">
    <property type="entry name" value="NeuB"/>
    <property type="match status" value="1"/>
</dbReference>
<dbReference type="GO" id="GO:0047444">
    <property type="term" value="F:N-acylneuraminate-9-phosphate synthase activity"/>
    <property type="evidence" value="ECO:0007669"/>
    <property type="project" value="TreeGrafter"/>
</dbReference>
<dbReference type="SUPFAM" id="SSF51569">
    <property type="entry name" value="Aldolase"/>
    <property type="match status" value="1"/>
</dbReference>
<feature type="domain" description="AFP-like" evidence="1">
    <location>
        <begin position="301"/>
        <end position="359"/>
    </location>
</feature>
<dbReference type="InterPro" id="IPR013974">
    <property type="entry name" value="SAF"/>
</dbReference>
<dbReference type="PANTHER" id="PTHR42966:SF1">
    <property type="entry name" value="SIALIC ACID SYNTHASE"/>
    <property type="match status" value="1"/>
</dbReference>
<reference evidence="2 3" key="1">
    <citation type="submission" date="2016-07" db="EMBL/GenBank/DDBJ databases">
        <title>Draft genome of Scalindua rubra, obtained from a brine-seawater interface in the Red Sea, sheds light on salt adaptation in anammox bacteria.</title>
        <authorList>
            <person name="Speth D.R."/>
            <person name="Lagkouvardos I."/>
            <person name="Wang Y."/>
            <person name="Qian P.-Y."/>
            <person name="Dutilh B.E."/>
            <person name="Jetten M.S."/>
        </authorList>
    </citation>
    <scope>NUCLEOTIDE SEQUENCE [LARGE SCALE GENOMIC DNA]</scope>
    <source>
        <strain evidence="2">BSI-1</strain>
    </source>
</reference>
<proteinExistence type="predicted"/>
<dbReference type="InterPro" id="IPR057736">
    <property type="entry name" value="SAF_PseI/NeuA/NeuB"/>
</dbReference>
<organism evidence="2 3">
    <name type="scientific">Candidatus Scalindua rubra</name>
    <dbReference type="NCBI Taxonomy" id="1872076"/>
    <lineage>
        <taxon>Bacteria</taxon>
        <taxon>Pseudomonadati</taxon>
        <taxon>Planctomycetota</taxon>
        <taxon>Candidatus Brocadiia</taxon>
        <taxon>Candidatus Brocadiales</taxon>
        <taxon>Candidatus Scalinduaceae</taxon>
        <taxon>Candidatus Scalindua</taxon>
    </lineage>
</organism>
<dbReference type="PATRIC" id="fig|1872076.5.peg.1266"/>
<dbReference type="CDD" id="cd11615">
    <property type="entry name" value="SAF_NeuB_like"/>
    <property type="match status" value="1"/>
</dbReference>
<dbReference type="InterPro" id="IPR036732">
    <property type="entry name" value="AFP_Neu5c_C_sf"/>
</dbReference>
<comment type="caution">
    <text evidence="2">The sequence shown here is derived from an EMBL/GenBank/DDBJ whole genome shotgun (WGS) entry which is preliminary data.</text>
</comment>
<dbReference type="AlphaFoldDB" id="A0A1E3XDQ5"/>
<dbReference type="PANTHER" id="PTHR42966">
    <property type="entry name" value="N-ACETYLNEURAMINATE SYNTHASE"/>
    <property type="match status" value="1"/>
</dbReference>
<dbReference type="InterPro" id="IPR013132">
    <property type="entry name" value="PseI/NeuA/B-like_N"/>
</dbReference>
<dbReference type="GO" id="GO:0016051">
    <property type="term" value="P:carbohydrate biosynthetic process"/>
    <property type="evidence" value="ECO:0007669"/>
    <property type="project" value="InterPro"/>
</dbReference>
<gene>
    <name evidence="2" type="primary">neuB_1</name>
    <name evidence="2" type="ORF">SCARUB_01100</name>
</gene>
<dbReference type="Pfam" id="PF08666">
    <property type="entry name" value="SAF"/>
    <property type="match status" value="1"/>
</dbReference>
<sequence length="361" mass="40715">MTDTKLKYFESIAVENRKIGKDYPVFIIAEAACNHMCRMDLAQELIDKAAKAGADAIKFQTYKAENLVTNNAVAFWGKEKVSQLEYYKRLDRFGKDEYYELFQYAKERGIICFSAPFDNESADMLAELNMPVYKIASCDIPNLHLLRHIARLDKPVIMSTGASTLEEIEIAIETILEQGNYQLMLMACTLSYPTKNEDANLLRIQTLKESYPELIVGLSDHTEPDPHMVIPSVAVALGAKIIEKHFTLDRSMKGSGHFFAMDPEDLKKMVQNIRITEKVLGDGSLGVAESEKKAWSSARRSIVAEVAIKKGEIITPEMIGLKRPADGLPPDMMDQIIGKRVKLDIQPDQQITLEMFEQQSR</sequence>
<dbReference type="EC" id="4.1.3.-" evidence="2"/>